<keyword evidence="1 5" id="KW-0699">rRNA-binding</keyword>
<dbReference type="AlphaFoldDB" id="A0A848J157"/>
<sequence>MKTVEIIGYQRANLGKKDARDLRIEGNVPCVLYGGDEQVHFYTPAYLFRELVYTSEAHFAHINIEGKEYKAILQDIQFHPVSDIILHADFFMIHDGKPIKMDIPVHLIGRAKGVEKGGTLVQKRRSLKIKALPKNMPEHLNVDITDLDFHSSIKVKDIATEKYEILDADRLSVAVVEIPRALRGKSKEEIDAATATEEEEA</sequence>
<dbReference type="HAMAP" id="MF_01334">
    <property type="entry name" value="Ribosomal_bL25_CTC"/>
    <property type="match status" value="1"/>
</dbReference>
<protein>
    <recommendedName>
        <fullName evidence="5">Large ribosomal subunit protein bL25</fullName>
    </recommendedName>
    <alternativeName>
        <fullName evidence="5">General stress protein CTC</fullName>
    </alternativeName>
</protein>
<dbReference type="SUPFAM" id="SSF50715">
    <property type="entry name" value="Ribosomal protein L25-like"/>
    <property type="match status" value="1"/>
</dbReference>
<evidence type="ECO:0000256" key="3">
    <source>
        <dbReference type="ARBA" id="ARBA00022980"/>
    </source>
</evidence>
<dbReference type="PANTHER" id="PTHR33284">
    <property type="entry name" value="RIBOSOMAL PROTEIN L25/GLN-TRNA SYNTHETASE, ANTI-CODON-BINDING DOMAIN-CONTAINING PROTEIN"/>
    <property type="match status" value="1"/>
</dbReference>
<keyword evidence="4 5" id="KW-0687">Ribonucleoprotein</keyword>
<dbReference type="InterPro" id="IPR029751">
    <property type="entry name" value="Ribosomal_L25_dom"/>
</dbReference>
<evidence type="ECO:0000256" key="2">
    <source>
        <dbReference type="ARBA" id="ARBA00022884"/>
    </source>
</evidence>
<dbReference type="Pfam" id="PF14693">
    <property type="entry name" value="Ribosomal_TL5_C"/>
    <property type="match status" value="1"/>
</dbReference>
<dbReference type="NCBIfam" id="TIGR00731">
    <property type="entry name" value="bL25_bact_ctc"/>
    <property type="match status" value="1"/>
</dbReference>
<name>A0A848J157_9BACT</name>
<dbReference type="Gene3D" id="2.170.120.20">
    <property type="entry name" value="Ribosomal protein L25, beta domain"/>
    <property type="match status" value="1"/>
</dbReference>
<comment type="similarity">
    <text evidence="5">Belongs to the bacterial ribosomal protein bL25 family. CTC subfamily.</text>
</comment>
<evidence type="ECO:0000256" key="1">
    <source>
        <dbReference type="ARBA" id="ARBA00022730"/>
    </source>
</evidence>
<dbReference type="NCBIfam" id="NF004132">
    <property type="entry name" value="PRK05618.2-2"/>
    <property type="match status" value="1"/>
</dbReference>
<feature type="domain" description="Large ribosomal subunit protein bL25 beta" evidence="7">
    <location>
        <begin position="99"/>
        <end position="180"/>
    </location>
</feature>
<evidence type="ECO:0000313" key="9">
    <source>
        <dbReference type="Proteomes" id="UP000559010"/>
    </source>
</evidence>
<comment type="subunit">
    <text evidence="5">Part of the 50S ribosomal subunit; part of the 5S rRNA/L5/L18/L25 subcomplex. Contacts the 5S rRNA. Binds to the 5S rRNA independently of L5 and L18.</text>
</comment>
<keyword evidence="3 5" id="KW-0689">Ribosomal protein</keyword>
<comment type="caution">
    <text evidence="8">The sequence shown here is derived from an EMBL/GenBank/DDBJ whole genome shotgun (WGS) entry which is preliminary data.</text>
</comment>
<organism evidence="8 9">
    <name type="scientific">Marinigracilibium pacificum</name>
    <dbReference type="NCBI Taxonomy" id="2729599"/>
    <lineage>
        <taxon>Bacteria</taxon>
        <taxon>Pseudomonadati</taxon>
        <taxon>Bacteroidota</taxon>
        <taxon>Cytophagia</taxon>
        <taxon>Cytophagales</taxon>
        <taxon>Flammeovirgaceae</taxon>
        <taxon>Marinigracilibium</taxon>
    </lineage>
</organism>
<keyword evidence="2 5" id="KW-0694">RNA-binding</keyword>
<dbReference type="EMBL" id="JABBNU010000007">
    <property type="protein sequence ID" value="NMM49088.1"/>
    <property type="molecule type" value="Genomic_DNA"/>
</dbReference>
<proteinExistence type="inferred from homology"/>
<dbReference type="InterPro" id="IPR020057">
    <property type="entry name" value="Ribosomal_bL25_b-dom"/>
</dbReference>
<dbReference type="GO" id="GO:0008097">
    <property type="term" value="F:5S rRNA binding"/>
    <property type="evidence" value="ECO:0007669"/>
    <property type="project" value="InterPro"/>
</dbReference>
<keyword evidence="9" id="KW-1185">Reference proteome</keyword>
<dbReference type="InterPro" id="IPR001021">
    <property type="entry name" value="Ribosomal_bL25_long"/>
</dbReference>
<evidence type="ECO:0000256" key="5">
    <source>
        <dbReference type="HAMAP-Rule" id="MF_01334"/>
    </source>
</evidence>
<dbReference type="Pfam" id="PF01386">
    <property type="entry name" value="Ribosomal_L25p"/>
    <property type="match status" value="1"/>
</dbReference>
<dbReference type="GO" id="GO:0022625">
    <property type="term" value="C:cytosolic large ribosomal subunit"/>
    <property type="evidence" value="ECO:0007669"/>
    <property type="project" value="TreeGrafter"/>
</dbReference>
<dbReference type="Gene3D" id="2.40.240.10">
    <property type="entry name" value="Ribosomal Protein L25, Chain P"/>
    <property type="match status" value="1"/>
</dbReference>
<evidence type="ECO:0000259" key="7">
    <source>
        <dbReference type="Pfam" id="PF14693"/>
    </source>
</evidence>
<comment type="function">
    <text evidence="5">This is one of the proteins that binds to the 5S RNA in the ribosome where it forms part of the central protuberance.</text>
</comment>
<evidence type="ECO:0000259" key="6">
    <source>
        <dbReference type="Pfam" id="PF01386"/>
    </source>
</evidence>
<gene>
    <name evidence="5" type="primary">rplY</name>
    <name evidence="5" type="synonym">ctc</name>
    <name evidence="8" type="ORF">HH304_11815</name>
</gene>
<dbReference type="PANTHER" id="PTHR33284:SF1">
    <property type="entry name" value="RIBOSOMAL PROTEIN L25_GLN-TRNA SYNTHETASE, ANTI-CODON-BINDING DOMAIN-CONTAINING PROTEIN"/>
    <property type="match status" value="1"/>
</dbReference>
<dbReference type="CDD" id="cd00495">
    <property type="entry name" value="Ribosomal_L25_TL5_CTC"/>
    <property type="match status" value="1"/>
</dbReference>
<dbReference type="InterPro" id="IPR020056">
    <property type="entry name" value="Rbsml_bL25/Gln-tRNA_synth_N"/>
</dbReference>
<evidence type="ECO:0000313" key="8">
    <source>
        <dbReference type="EMBL" id="NMM49088.1"/>
    </source>
</evidence>
<dbReference type="Proteomes" id="UP000559010">
    <property type="component" value="Unassembled WGS sequence"/>
</dbReference>
<feature type="domain" description="Large ribosomal subunit protein bL25 L25" evidence="6">
    <location>
        <begin position="9"/>
        <end position="90"/>
    </location>
</feature>
<reference evidence="8 9" key="1">
    <citation type="submission" date="2020-04" db="EMBL/GenBank/DDBJ databases">
        <title>Flammeovirgaceae bacterium KN852 isolated from deep sea.</title>
        <authorList>
            <person name="Zhang D.-C."/>
        </authorList>
    </citation>
    <scope>NUCLEOTIDE SEQUENCE [LARGE SCALE GENOMIC DNA]</scope>
    <source>
        <strain evidence="8 9">KN852</strain>
    </source>
</reference>
<dbReference type="RefSeq" id="WP_169681728.1">
    <property type="nucleotide sequence ID" value="NZ_JABBNU010000007.1"/>
</dbReference>
<dbReference type="InterPro" id="IPR037121">
    <property type="entry name" value="Ribosomal_bL25_C"/>
</dbReference>
<dbReference type="InterPro" id="IPR011035">
    <property type="entry name" value="Ribosomal_bL25/Gln-tRNA_synth"/>
</dbReference>
<dbReference type="GO" id="GO:0006412">
    <property type="term" value="P:translation"/>
    <property type="evidence" value="ECO:0007669"/>
    <property type="project" value="UniProtKB-UniRule"/>
</dbReference>
<accession>A0A848J157</accession>
<dbReference type="InterPro" id="IPR020930">
    <property type="entry name" value="Ribosomal_uL5_bac-type"/>
</dbReference>
<dbReference type="GO" id="GO:0003735">
    <property type="term" value="F:structural constituent of ribosome"/>
    <property type="evidence" value="ECO:0007669"/>
    <property type="project" value="InterPro"/>
</dbReference>
<evidence type="ECO:0000256" key="4">
    <source>
        <dbReference type="ARBA" id="ARBA00023274"/>
    </source>
</evidence>